<comment type="caution">
    <text evidence="1">The sequence shown here is derived from an EMBL/GenBank/DDBJ whole genome shotgun (WGS) entry which is preliminary data.</text>
</comment>
<organism evidence="1">
    <name type="scientific">marine sediment metagenome</name>
    <dbReference type="NCBI Taxonomy" id="412755"/>
    <lineage>
        <taxon>unclassified sequences</taxon>
        <taxon>metagenomes</taxon>
        <taxon>ecological metagenomes</taxon>
    </lineage>
</organism>
<dbReference type="EMBL" id="BARU01022652">
    <property type="protein sequence ID" value="GAH59258.1"/>
    <property type="molecule type" value="Genomic_DNA"/>
</dbReference>
<reference evidence="1" key="1">
    <citation type="journal article" date="2014" name="Front. Microbiol.">
        <title>High frequency of phylogenetically diverse reductive dehalogenase-homologous genes in deep subseafloor sedimentary metagenomes.</title>
        <authorList>
            <person name="Kawai M."/>
            <person name="Futagami T."/>
            <person name="Toyoda A."/>
            <person name="Takaki Y."/>
            <person name="Nishi S."/>
            <person name="Hori S."/>
            <person name="Arai W."/>
            <person name="Tsubouchi T."/>
            <person name="Morono Y."/>
            <person name="Uchiyama I."/>
            <person name="Ito T."/>
            <person name="Fujiyama A."/>
            <person name="Inagaki F."/>
            <person name="Takami H."/>
        </authorList>
    </citation>
    <scope>NUCLEOTIDE SEQUENCE</scope>
    <source>
        <strain evidence="1">Expedition CK06-06</strain>
    </source>
</reference>
<proteinExistence type="predicted"/>
<dbReference type="AlphaFoldDB" id="X1INY8"/>
<name>X1INY8_9ZZZZ</name>
<evidence type="ECO:0000313" key="1">
    <source>
        <dbReference type="EMBL" id="GAH59258.1"/>
    </source>
</evidence>
<protein>
    <submittedName>
        <fullName evidence="1">Uncharacterized protein</fullName>
    </submittedName>
</protein>
<sequence>MTLEKSLKPKIAKKLNKKPGWFQEPMEHGLAAKGIKTKSERLQRAMTASTTPAAKKRFREKFPQFKEAKQGTKFKPGIEHWIPPSRRCVECARLDKEGKIVPKSGSPRKTVRKDIAARSLYKHGGLVSLRREYLCQVHRAKKPKKVISTAKTKRLKGRKEFKAFWESIE</sequence>
<gene>
    <name evidence="1" type="ORF">S03H2_36866</name>
</gene>
<accession>X1INY8</accession>